<accession>F2DAB1</accession>
<dbReference type="GO" id="GO:0015144">
    <property type="term" value="F:carbohydrate transmembrane transporter activity"/>
    <property type="evidence" value="ECO:0007669"/>
    <property type="project" value="InterPro"/>
</dbReference>
<feature type="region of interest" description="Disordered" evidence="7">
    <location>
        <begin position="113"/>
        <end position="158"/>
    </location>
</feature>
<evidence type="ECO:0000256" key="5">
    <source>
        <dbReference type="ARBA" id="ARBA00022989"/>
    </source>
</evidence>
<evidence type="ECO:0000313" key="9">
    <source>
        <dbReference type="EMBL" id="BAJ92032.1"/>
    </source>
</evidence>
<feature type="transmembrane region" description="Helical" evidence="8">
    <location>
        <begin position="20"/>
        <end position="46"/>
    </location>
</feature>
<keyword evidence="5 8" id="KW-1133">Transmembrane helix</keyword>
<evidence type="ECO:0000256" key="3">
    <source>
        <dbReference type="ARBA" id="ARBA00022448"/>
    </source>
</evidence>
<dbReference type="Gene3D" id="1.20.1250.20">
    <property type="entry name" value="MFS general substrate transporter like domains"/>
    <property type="match status" value="1"/>
</dbReference>
<evidence type="ECO:0000256" key="2">
    <source>
        <dbReference type="ARBA" id="ARBA00010992"/>
    </source>
</evidence>
<reference evidence="9" key="1">
    <citation type="journal article" date="2011" name="Plant Physiol.">
        <title>Comprehensive sequence analysis of 24,783 barley full-length cDNAs derived from 12 clone libraries.</title>
        <authorList>
            <person name="Matsumoto T."/>
            <person name="Tanaka T."/>
            <person name="Sakai H."/>
            <person name="Amano N."/>
            <person name="Kanamori H."/>
            <person name="Kurita K."/>
            <person name="Kikuta A."/>
            <person name="Kamiya K."/>
            <person name="Yamamoto M."/>
            <person name="Ikawa H."/>
            <person name="Fujii N."/>
            <person name="Hori K."/>
            <person name="Itoh T."/>
            <person name="Sato K."/>
        </authorList>
    </citation>
    <scope>NUCLEOTIDE SEQUENCE</scope>
    <source>
        <tissue evidence="9">Shoot</tissue>
    </source>
</reference>
<evidence type="ECO:0000256" key="7">
    <source>
        <dbReference type="SAM" id="MobiDB-lite"/>
    </source>
</evidence>
<name>F2DAB1_HORVV</name>
<dbReference type="AlphaFoldDB" id="F2DAB1"/>
<organism evidence="9">
    <name type="scientific">Hordeum vulgare subsp. vulgare</name>
    <name type="common">Domesticated barley</name>
    <dbReference type="NCBI Taxonomy" id="112509"/>
    <lineage>
        <taxon>Eukaryota</taxon>
        <taxon>Viridiplantae</taxon>
        <taxon>Streptophyta</taxon>
        <taxon>Embryophyta</taxon>
        <taxon>Tracheophyta</taxon>
        <taxon>Spermatophyta</taxon>
        <taxon>Magnoliopsida</taxon>
        <taxon>Liliopsida</taxon>
        <taxon>Poales</taxon>
        <taxon>Poaceae</taxon>
        <taxon>BOP clade</taxon>
        <taxon>Pooideae</taxon>
        <taxon>Triticodae</taxon>
        <taxon>Triticeae</taxon>
        <taxon>Hordeinae</taxon>
        <taxon>Hordeum</taxon>
    </lineage>
</organism>
<comment type="similarity">
    <text evidence="2">Belongs to the major facilitator superfamily. Sugar transporter (TC 2.A.1.1) family.</text>
</comment>
<proteinExistence type="evidence at transcript level"/>
<keyword evidence="4 8" id="KW-0812">Transmembrane</keyword>
<feature type="compositionally biased region" description="Basic residues" evidence="7">
    <location>
        <begin position="121"/>
        <end position="147"/>
    </location>
</feature>
<keyword evidence="3" id="KW-0813">Transport</keyword>
<dbReference type="PANTHER" id="PTHR23500">
    <property type="entry name" value="SOLUTE CARRIER FAMILY 2, FACILITATED GLUCOSE TRANSPORTER"/>
    <property type="match status" value="1"/>
</dbReference>
<sequence length="158" mass="17303">MAVVSMDPGAGGSSEEERRYGAKITAVVVLSCATAAMAGAIFGYDLGASGRVSSMMPFLREFFPDVYRRMNSGAVSNYCKFDSQLLTLFTSSLYISGLLTAMLLASWPSAVHDHRSSCMPGRRRRQQRGRQRVRDHPRKGAARRRARICQPGSPTVPV</sequence>
<dbReference type="Pfam" id="PF00083">
    <property type="entry name" value="Sugar_tr"/>
    <property type="match status" value="1"/>
</dbReference>
<keyword evidence="6 8" id="KW-0472">Membrane</keyword>
<evidence type="ECO:0000256" key="8">
    <source>
        <dbReference type="SAM" id="Phobius"/>
    </source>
</evidence>
<dbReference type="PANTHER" id="PTHR23500:SF127">
    <property type="entry name" value="OS05G0169700 PROTEIN"/>
    <property type="match status" value="1"/>
</dbReference>
<dbReference type="GO" id="GO:0016020">
    <property type="term" value="C:membrane"/>
    <property type="evidence" value="ECO:0007669"/>
    <property type="project" value="UniProtKB-SubCell"/>
</dbReference>
<comment type="subcellular location">
    <subcellularLocation>
        <location evidence="1">Membrane</location>
    </subcellularLocation>
</comment>
<evidence type="ECO:0000256" key="4">
    <source>
        <dbReference type="ARBA" id="ARBA00022692"/>
    </source>
</evidence>
<evidence type="ECO:0000256" key="6">
    <source>
        <dbReference type="ARBA" id="ARBA00023136"/>
    </source>
</evidence>
<dbReference type="InterPro" id="IPR045262">
    <property type="entry name" value="STP/PLT_plant"/>
</dbReference>
<protein>
    <submittedName>
        <fullName evidence="9">Predicted protein</fullName>
    </submittedName>
</protein>
<dbReference type="InterPro" id="IPR005828">
    <property type="entry name" value="MFS_sugar_transport-like"/>
</dbReference>
<dbReference type="EMBL" id="AK360824">
    <property type="protein sequence ID" value="BAJ92032.1"/>
    <property type="molecule type" value="mRNA"/>
</dbReference>
<evidence type="ECO:0000256" key="1">
    <source>
        <dbReference type="ARBA" id="ARBA00004370"/>
    </source>
</evidence>
<feature type="transmembrane region" description="Helical" evidence="8">
    <location>
        <begin position="85"/>
        <end position="107"/>
    </location>
</feature>
<dbReference type="InterPro" id="IPR036259">
    <property type="entry name" value="MFS_trans_sf"/>
</dbReference>